<evidence type="ECO:0000313" key="2">
    <source>
        <dbReference type="EMBL" id="GER05329.1"/>
    </source>
</evidence>
<sequence length="300" mass="34216">MPEDWLQSLPGSVLVAKHATLVRPEGAPSDPDLIAARYFGGNVLLGSDVGGGAATAFKDFRIHGDRFSRLLMINRSMSDRQAGRMMQRLFEIDSYRLLALLALPTAQKLGPILTEKEHDLVSIISAMAEAGAKDEGSLLDRLTRLQVELERRISLNSYRFDAARAYYQLVNRRIEELREQRYPGIQNLREFTERRLQPAMNTCETMARRQQSLSERVARTTQLLSTRVDIDRQQQNQSLLKTMSRRARIQLRMQQTVEGLSVAAITYYIVGLVAIWPRDCMITGLRLILPWSRRPRSPSF</sequence>
<protein>
    <recommendedName>
        <fullName evidence="4">DUF3422 domain-containing protein</fullName>
    </recommendedName>
</protein>
<feature type="transmembrane region" description="Helical" evidence="1">
    <location>
        <begin position="256"/>
        <end position="276"/>
    </location>
</feature>
<comment type="caution">
    <text evidence="2">The sequence shown here is derived from an EMBL/GenBank/DDBJ whole genome shotgun (WGS) entry which is preliminary data.</text>
</comment>
<keyword evidence="3" id="KW-1185">Reference proteome</keyword>
<dbReference type="Pfam" id="PF11902">
    <property type="entry name" value="DUF3422"/>
    <property type="match status" value="1"/>
</dbReference>
<gene>
    <name evidence="2" type="ORF">JCM17846_30110</name>
</gene>
<proteinExistence type="predicted"/>
<organism evidence="2 3">
    <name type="scientific">Iodidimonas nitroreducens</name>
    <dbReference type="NCBI Taxonomy" id="1236968"/>
    <lineage>
        <taxon>Bacteria</taxon>
        <taxon>Pseudomonadati</taxon>
        <taxon>Pseudomonadota</taxon>
        <taxon>Alphaproteobacteria</taxon>
        <taxon>Iodidimonadales</taxon>
        <taxon>Iodidimonadaceae</taxon>
        <taxon>Iodidimonas</taxon>
    </lineage>
</organism>
<keyword evidence="1" id="KW-0812">Transmembrane</keyword>
<dbReference type="InterPro" id="IPR021830">
    <property type="entry name" value="DUF3422"/>
</dbReference>
<evidence type="ECO:0000313" key="3">
    <source>
        <dbReference type="Proteomes" id="UP000324996"/>
    </source>
</evidence>
<accession>A0A5A7NE38</accession>
<dbReference type="Proteomes" id="UP000324996">
    <property type="component" value="Unassembled WGS sequence"/>
</dbReference>
<evidence type="ECO:0000256" key="1">
    <source>
        <dbReference type="SAM" id="Phobius"/>
    </source>
</evidence>
<keyword evidence="1" id="KW-1133">Transmembrane helix</keyword>
<name>A0A5A7NE38_9PROT</name>
<reference evidence="2 3" key="1">
    <citation type="submission" date="2019-09" db="EMBL/GenBank/DDBJ databases">
        <title>NBRP : Genome information of microbial organism related human and environment.</title>
        <authorList>
            <person name="Hattori M."/>
            <person name="Oshima K."/>
            <person name="Inaba H."/>
            <person name="Suda W."/>
            <person name="Sakamoto M."/>
            <person name="Iino T."/>
            <person name="Kitahara M."/>
            <person name="Oshida Y."/>
            <person name="Iida T."/>
            <person name="Kudo T."/>
            <person name="Itoh T."/>
            <person name="Ohkuma M."/>
        </authorList>
    </citation>
    <scope>NUCLEOTIDE SEQUENCE [LARGE SCALE GENOMIC DNA]</scope>
    <source>
        <strain evidence="2 3">Q-1</strain>
    </source>
</reference>
<evidence type="ECO:0008006" key="4">
    <source>
        <dbReference type="Google" id="ProtNLM"/>
    </source>
</evidence>
<dbReference type="EMBL" id="BKCN01000022">
    <property type="protein sequence ID" value="GER05329.1"/>
    <property type="molecule type" value="Genomic_DNA"/>
</dbReference>
<dbReference type="AlphaFoldDB" id="A0A5A7NE38"/>
<keyword evidence="1" id="KW-0472">Membrane</keyword>